<gene>
    <name evidence="2" type="ORF">CDD81_3974</name>
</gene>
<name>A0A2C5XU67_9HYPO</name>
<proteinExistence type="predicted"/>
<dbReference type="AlphaFoldDB" id="A0A2C5XU67"/>
<organism evidence="2 3">
    <name type="scientific">Ophiocordyceps australis</name>
    <dbReference type="NCBI Taxonomy" id="1399860"/>
    <lineage>
        <taxon>Eukaryota</taxon>
        <taxon>Fungi</taxon>
        <taxon>Dikarya</taxon>
        <taxon>Ascomycota</taxon>
        <taxon>Pezizomycotina</taxon>
        <taxon>Sordariomycetes</taxon>
        <taxon>Hypocreomycetidae</taxon>
        <taxon>Hypocreales</taxon>
        <taxon>Ophiocordycipitaceae</taxon>
        <taxon>Ophiocordyceps</taxon>
    </lineage>
</organism>
<feature type="compositionally biased region" description="Basic residues" evidence="1">
    <location>
        <begin position="80"/>
        <end position="101"/>
    </location>
</feature>
<keyword evidence="3" id="KW-1185">Reference proteome</keyword>
<sequence>MSYDKKRGKTVVNVGLCHGDVFLELLAIKPDAKRHVGSDAEAGAVSGEEGLDRSFWTDRETNRLSMAGAKGDAQGSTVRQRLRSRRLRRRRRRSVETKRRRSQLRLQLTKLGRRPRLKMQFIIRIKLPPHGQPNTQIKKRAGIIHAFALPGEHHLVVVELDAVQGLLT</sequence>
<reference evidence="2 3" key="1">
    <citation type="submission" date="2017-06" db="EMBL/GenBank/DDBJ databases">
        <title>Ant-infecting Ophiocordyceps genomes reveal a high diversity of potential behavioral manipulation genes and a possible major role for enterotoxins.</title>
        <authorList>
            <person name="De Bekker C."/>
            <person name="Evans H.C."/>
            <person name="Brachmann A."/>
            <person name="Hughes D.P."/>
        </authorList>
    </citation>
    <scope>NUCLEOTIDE SEQUENCE [LARGE SCALE GENOMIC DNA]</scope>
    <source>
        <strain evidence="2 3">Map64</strain>
    </source>
</reference>
<dbReference type="EMBL" id="NJET01000258">
    <property type="protein sequence ID" value="PHH58986.1"/>
    <property type="molecule type" value="Genomic_DNA"/>
</dbReference>
<evidence type="ECO:0000313" key="2">
    <source>
        <dbReference type="EMBL" id="PHH58986.1"/>
    </source>
</evidence>
<comment type="caution">
    <text evidence="2">The sequence shown here is derived from an EMBL/GenBank/DDBJ whole genome shotgun (WGS) entry which is preliminary data.</text>
</comment>
<dbReference type="Proteomes" id="UP000226192">
    <property type="component" value="Unassembled WGS sequence"/>
</dbReference>
<accession>A0A2C5XU67</accession>
<evidence type="ECO:0000313" key="3">
    <source>
        <dbReference type="Proteomes" id="UP000226192"/>
    </source>
</evidence>
<feature type="region of interest" description="Disordered" evidence="1">
    <location>
        <begin position="68"/>
        <end position="101"/>
    </location>
</feature>
<protein>
    <submittedName>
        <fullName evidence="2">Uncharacterized protein</fullName>
    </submittedName>
</protein>
<evidence type="ECO:0000256" key="1">
    <source>
        <dbReference type="SAM" id="MobiDB-lite"/>
    </source>
</evidence>